<evidence type="ECO:0000313" key="3">
    <source>
        <dbReference type="Proteomes" id="UP000078397"/>
    </source>
</evidence>
<name>A0A219ARN5_METCM</name>
<reference evidence="2 3" key="1">
    <citation type="journal article" date="2016" name="PLoS Pathog.">
        <title>Biosynthesis of antibiotic leucinostatins in bio-control fungus Purpureocillium lilacinum and their inhibition on phytophthora revealed by genome mining.</title>
        <authorList>
            <person name="Wang G."/>
            <person name="Liu Z."/>
            <person name="Lin R."/>
            <person name="Li E."/>
            <person name="Mao Z."/>
            <person name="Ling J."/>
            <person name="Yang Y."/>
            <person name="Yin W.B."/>
            <person name="Xie B."/>
        </authorList>
    </citation>
    <scope>NUCLEOTIDE SEQUENCE [LARGE SCALE GENOMIC DNA]</scope>
    <source>
        <strain evidence="2">170</strain>
    </source>
</reference>
<dbReference type="RefSeq" id="XP_022285862.1">
    <property type="nucleotide sequence ID" value="XM_022429121.1"/>
</dbReference>
<keyword evidence="3" id="KW-1185">Reference proteome</keyword>
<feature type="chain" id="PRO_5012126287" evidence="1">
    <location>
        <begin position="21"/>
        <end position="123"/>
    </location>
</feature>
<gene>
    <name evidence="2" type="ORF">VFPPC_17410</name>
</gene>
<organism evidence="2 3">
    <name type="scientific">Pochonia chlamydosporia 170</name>
    <dbReference type="NCBI Taxonomy" id="1380566"/>
    <lineage>
        <taxon>Eukaryota</taxon>
        <taxon>Fungi</taxon>
        <taxon>Dikarya</taxon>
        <taxon>Ascomycota</taxon>
        <taxon>Pezizomycotina</taxon>
        <taxon>Sordariomycetes</taxon>
        <taxon>Hypocreomycetidae</taxon>
        <taxon>Hypocreales</taxon>
        <taxon>Clavicipitaceae</taxon>
        <taxon>Pochonia</taxon>
    </lineage>
</organism>
<dbReference type="KEGG" id="pchm:VFPPC_17410"/>
<dbReference type="Proteomes" id="UP000078397">
    <property type="component" value="Unassembled WGS sequence"/>
</dbReference>
<keyword evidence="1" id="KW-0732">Signal</keyword>
<dbReference type="GeneID" id="33936384"/>
<feature type="signal peptide" evidence="1">
    <location>
        <begin position="1"/>
        <end position="20"/>
    </location>
</feature>
<evidence type="ECO:0000313" key="2">
    <source>
        <dbReference type="EMBL" id="OWT43441.1"/>
    </source>
</evidence>
<evidence type="ECO:0000256" key="1">
    <source>
        <dbReference type="SAM" id="SignalP"/>
    </source>
</evidence>
<dbReference type="AlphaFoldDB" id="A0A219ARN5"/>
<proteinExistence type="predicted"/>
<comment type="caution">
    <text evidence="2">The sequence shown here is derived from an EMBL/GenBank/DDBJ whole genome shotgun (WGS) entry which is preliminary data.</text>
</comment>
<accession>A0A219ARN5</accession>
<dbReference type="EMBL" id="LSBJ02000001">
    <property type="protein sequence ID" value="OWT43441.1"/>
    <property type="molecule type" value="Genomic_DNA"/>
</dbReference>
<protein>
    <submittedName>
        <fullName evidence="2">Uncharacterized protein</fullName>
    </submittedName>
</protein>
<sequence>MLRLPSVAALRFAWLRLGKSVPVWFSPMNDAASASARCGGSLGHAGGVRTSQCQMSGRVKSGHKLVKVGPWGLGSPSLSQMSAHFGRGRSQVPAESSVVTTEEQKFVTVQKLDRGGDEVKTKK</sequence>